<dbReference type="InterPro" id="IPR001789">
    <property type="entry name" value="Sig_transdc_resp-reg_receiver"/>
</dbReference>
<dbReference type="CDD" id="cd17557">
    <property type="entry name" value="REC_Rcp-like"/>
    <property type="match status" value="1"/>
</dbReference>
<protein>
    <submittedName>
        <fullName evidence="3">Response regulator</fullName>
    </submittedName>
</protein>
<dbReference type="GO" id="GO:0000160">
    <property type="term" value="P:phosphorelay signal transduction system"/>
    <property type="evidence" value="ECO:0007669"/>
    <property type="project" value="InterPro"/>
</dbReference>
<dbReference type="EMBL" id="JAFMYV010000003">
    <property type="protein sequence ID" value="MBO0936612.1"/>
    <property type="molecule type" value="Genomic_DNA"/>
</dbReference>
<gene>
    <name evidence="3" type="ORF">J2I47_08665</name>
</gene>
<sequence>MLSSEIQPSTTILIADDDADDRLFMAEALRQNQFGSTVKFVEDGEELMNYLTCANGFTVENAPRPSLILLDLNMPRKDGFEALKEIKTNPHLCRLPVVVLSTSSAKEDVKRAYGLGGNSFITKPHNFSRLTELMGSLKLYWMETVQLPD</sequence>
<dbReference type="InterPro" id="IPR011006">
    <property type="entry name" value="CheY-like_superfamily"/>
</dbReference>
<evidence type="ECO:0000256" key="1">
    <source>
        <dbReference type="PROSITE-ProRule" id="PRU00169"/>
    </source>
</evidence>
<dbReference type="Pfam" id="PF00072">
    <property type="entry name" value="Response_reg"/>
    <property type="match status" value="1"/>
</dbReference>
<dbReference type="PANTHER" id="PTHR44520:SF2">
    <property type="entry name" value="RESPONSE REGULATOR RCP1"/>
    <property type="match status" value="1"/>
</dbReference>
<comment type="caution">
    <text evidence="3">The sequence shown here is derived from an EMBL/GenBank/DDBJ whole genome shotgun (WGS) entry which is preliminary data.</text>
</comment>
<dbReference type="PROSITE" id="PS50110">
    <property type="entry name" value="RESPONSE_REGULATORY"/>
    <property type="match status" value="1"/>
</dbReference>
<dbReference type="SMART" id="SM00448">
    <property type="entry name" value="REC"/>
    <property type="match status" value="1"/>
</dbReference>
<name>A0A939GCL5_9BACT</name>
<accession>A0A939GCL5</accession>
<evidence type="ECO:0000313" key="4">
    <source>
        <dbReference type="Proteomes" id="UP000664034"/>
    </source>
</evidence>
<dbReference type="InterPro" id="IPR052893">
    <property type="entry name" value="TCS_response_regulator"/>
</dbReference>
<evidence type="ECO:0000259" key="2">
    <source>
        <dbReference type="PROSITE" id="PS50110"/>
    </source>
</evidence>
<evidence type="ECO:0000313" key="3">
    <source>
        <dbReference type="EMBL" id="MBO0936612.1"/>
    </source>
</evidence>
<dbReference type="SUPFAM" id="SSF52172">
    <property type="entry name" value="CheY-like"/>
    <property type="match status" value="1"/>
</dbReference>
<keyword evidence="1" id="KW-0597">Phosphoprotein</keyword>
<keyword evidence="4" id="KW-1185">Reference proteome</keyword>
<feature type="domain" description="Response regulatory" evidence="2">
    <location>
        <begin position="11"/>
        <end position="138"/>
    </location>
</feature>
<reference evidence="3" key="1">
    <citation type="submission" date="2021-03" db="EMBL/GenBank/DDBJ databases">
        <title>Fibrella sp. HMF5335 genome sequencing and assembly.</title>
        <authorList>
            <person name="Kang H."/>
            <person name="Kim H."/>
            <person name="Bae S."/>
            <person name="Joh K."/>
        </authorList>
    </citation>
    <scope>NUCLEOTIDE SEQUENCE</scope>
    <source>
        <strain evidence="3">HMF5335</strain>
    </source>
</reference>
<dbReference type="Proteomes" id="UP000664034">
    <property type="component" value="Unassembled WGS sequence"/>
</dbReference>
<dbReference type="Gene3D" id="3.40.50.2300">
    <property type="match status" value="1"/>
</dbReference>
<organism evidence="3 4">
    <name type="scientific">Fibrella rubiginis</name>
    <dbReference type="NCBI Taxonomy" id="2817060"/>
    <lineage>
        <taxon>Bacteria</taxon>
        <taxon>Pseudomonadati</taxon>
        <taxon>Bacteroidota</taxon>
        <taxon>Cytophagia</taxon>
        <taxon>Cytophagales</taxon>
        <taxon>Spirosomataceae</taxon>
        <taxon>Fibrella</taxon>
    </lineage>
</organism>
<dbReference type="AlphaFoldDB" id="A0A939GCL5"/>
<dbReference type="PANTHER" id="PTHR44520">
    <property type="entry name" value="RESPONSE REGULATOR RCP1-RELATED"/>
    <property type="match status" value="1"/>
</dbReference>
<feature type="modified residue" description="4-aspartylphosphate" evidence="1">
    <location>
        <position position="71"/>
    </location>
</feature>
<proteinExistence type="predicted"/>